<protein>
    <submittedName>
        <fullName evidence="1">Uncharacterized protein</fullName>
    </submittedName>
</protein>
<gene>
    <name evidence="1" type="ORF">Fcan01_00239</name>
</gene>
<comment type="caution">
    <text evidence="1">The sequence shown here is derived from an EMBL/GenBank/DDBJ whole genome shotgun (WGS) entry which is preliminary data.</text>
</comment>
<sequence length="347" mass="38902">MESTSFYSSLFSTTSLEYYPENTGSDFRNYLASPISAGYPLEVGLVSLTFFDENNPQAPQVRPPSPPPTLKIRTFLGGIPANGIVSATKKEEIMQIKYSRQPNQLINSFVSKLNEELQAFRSEQFEATLNQIVKGGIITIELRVLKLGDGAIIEISEDLRAILGFEESIFRQGNYMSDKSLDSEDVKSAYSLLNVGATVFMYLWRNQTFDIQLTEPEEYDIEALGQDLVLKLAAEGVSIGFLLGDENQASVRIRTPGAKFKLTTYLNRQLNLEDNFEFERENVEWAVPVETIPEDNPPVSPEIILPDSPAAGQLYILLDIIESQRFGQNVSQVSRIIFRPATINLQH</sequence>
<reference evidence="1 2" key="1">
    <citation type="submission" date="2015-12" db="EMBL/GenBank/DDBJ databases">
        <title>The genome of Folsomia candida.</title>
        <authorList>
            <person name="Faddeeva A."/>
            <person name="Derks M.F."/>
            <person name="Anvar Y."/>
            <person name="Smit S."/>
            <person name="Van Straalen N."/>
            <person name="Roelofs D."/>
        </authorList>
    </citation>
    <scope>NUCLEOTIDE SEQUENCE [LARGE SCALE GENOMIC DNA]</scope>
    <source>
        <strain evidence="1 2">VU population</strain>
        <tissue evidence="1">Whole body</tissue>
    </source>
</reference>
<name>A0A226EYT4_FOLCA</name>
<evidence type="ECO:0000313" key="2">
    <source>
        <dbReference type="Proteomes" id="UP000198287"/>
    </source>
</evidence>
<dbReference type="Proteomes" id="UP000198287">
    <property type="component" value="Unassembled WGS sequence"/>
</dbReference>
<accession>A0A226EYT4</accession>
<dbReference type="AlphaFoldDB" id="A0A226EYT4"/>
<keyword evidence="2" id="KW-1185">Reference proteome</keyword>
<dbReference type="EMBL" id="LNIX01000001">
    <property type="protein sequence ID" value="OXA61806.1"/>
    <property type="molecule type" value="Genomic_DNA"/>
</dbReference>
<evidence type="ECO:0000313" key="1">
    <source>
        <dbReference type="EMBL" id="OXA61806.1"/>
    </source>
</evidence>
<organism evidence="1 2">
    <name type="scientific">Folsomia candida</name>
    <name type="common">Springtail</name>
    <dbReference type="NCBI Taxonomy" id="158441"/>
    <lineage>
        <taxon>Eukaryota</taxon>
        <taxon>Metazoa</taxon>
        <taxon>Ecdysozoa</taxon>
        <taxon>Arthropoda</taxon>
        <taxon>Hexapoda</taxon>
        <taxon>Collembola</taxon>
        <taxon>Entomobryomorpha</taxon>
        <taxon>Isotomoidea</taxon>
        <taxon>Isotomidae</taxon>
        <taxon>Proisotominae</taxon>
        <taxon>Folsomia</taxon>
    </lineage>
</organism>
<proteinExistence type="predicted"/>